<feature type="compositionally biased region" description="Basic residues" evidence="1">
    <location>
        <begin position="1"/>
        <end position="11"/>
    </location>
</feature>
<reference evidence="2 3" key="1">
    <citation type="submission" date="2020-08" db="EMBL/GenBank/DDBJ databases">
        <title>Amycolatopsis echigonensis JCM 21831.</title>
        <authorList>
            <person name="Tedsree N."/>
            <person name="Kuncharoen N."/>
            <person name="Likhitwitayawuid K."/>
            <person name="Tanasupawat S."/>
        </authorList>
    </citation>
    <scope>NUCLEOTIDE SEQUENCE [LARGE SCALE GENOMIC DNA]</scope>
    <source>
        <strain evidence="2 3">JCM 21831</strain>
    </source>
</reference>
<feature type="region of interest" description="Disordered" evidence="1">
    <location>
        <begin position="1"/>
        <end position="26"/>
    </location>
</feature>
<evidence type="ECO:0000313" key="3">
    <source>
        <dbReference type="Proteomes" id="UP000550260"/>
    </source>
</evidence>
<dbReference type="Proteomes" id="UP000550260">
    <property type="component" value="Unassembled WGS sequence"/>
</dbReference>
<dbReference type="EMBL" id="JACJHR010000045">
    <property type="protein sequence ID" value="MBB2502940.1"/>
    <property type="molecule type" value="Genomic_DNA"/>
</dbReference>
<organism evidence="2 3">
    <name type="scientific">Amycolatopsis echigonensis</name>
    <dbReference type="NCBI Taxonomy" id="2576905"/>
    <lineage>
        <taxon>Bacteria</taxon>
        <taxon>Bacillati</taxon>
        <taxon>Actinomycetota</taxon>
        <taxon>Actinomycetes</taxon>
        <taxon>Pseudonocardiales</taxon>
        <taxon>Pseudonocardiaceae</taxon>
        <taxon>Amycolatopsis</taxon>
    </lineage>
</organism>
<protein>
    <submittedName>
        <fullName evidence="2">Uncharacterized protein</fullName>
    </submittedName>
</protein>
<sequence>MATPRKTRTARTPKPAAVTADAAGLSGEHVPELAVPERTGAVVQAACAANVCDQVPEPGGAFCAPHVAAGWKKVEA</sequence>
<accession>A0A8E1W3A8</accession>
<evidence type="ECO:0000256" key="1">
    <source>
        <dbReference type="SAM" id="MobiDB-lite"/>
    </source>
</evidence>
<comment type="caution">
    <text evidence="2">The sequence shown here is derived from an EMBL/GenBank/DDBJ whole genome shotgun (WGS) entry which is preliminary data.</text>
</comment>
<proteinExistence type="predicted"/>
<evidence type="ECO:0000313" key="2">
    <source>
        <dbReference type="EMBL" id="MBB2502940.1"/>
    </source>
</evidence>
<dbReference type="AlphaFoldDB" id="A0A8E1W3A8"/>
<dbReference type="RefSeq" id="WP_183125518.1">
    <property type="nucleotide sequence ID" value="NZ_JACJHR010000045.1"/>
</dbReference>
<gene>
    <name evidence="2" type="ORF">H5411_27870</name>
</gene>
<name>A0A8E1W3A8_9PSEU</name>